<protein>
    <submittedName>
        <fullName evidence="2">Uncharacterized protein</fullName>
    </submittedName>
</protein>
<evidence type="ECO:0000256" key="1">
    <source>
        <dbReference type="SAM" id="SignalP"/>
    </source>
</evidence>
<dbReference type="EMBL" id="GBRH01194654">
    <property type="protein sequence ID" value="JAE03242.1"/>
    <property type="molecule type" value="Transcribed_RNA"/>
</dbReference>
<dbReference type="AlphaFoldDB" id="A0A0A9ET11"/>
<feature type="chain" id="PRO_5002047097" evidence="1">
    <location>
        <begin position="19"/>
        <end position="49"/>
    </location>
</feature>
<organism evidence="2">
    <name type="scientific">Arundo donax</name>
    <name type="common">Giant reed</name>
    <name type="synonym">Donax arundinaceus</name>
    <dbReference type="NCBI Taxonomy" id="35708"/>
    <lineage>
        <taxon>Eukaryota</taxon>
        <taxon>Viridiplantae</taxon>
        <taxon>Streptophyta</taxon>
        <taxon>Embryophyta</taxon>
        <taxon>Tracheophyta</taxon>
        <taxon>Spermatophyta</taxon>
        <taxon>Magnoliopsida</taxon>
        <taxon>Liliopsida</taxon>
        <taxon>Poales</taxon>
        <taxon>Poaceae</taxon>
        <taxon>PACMAD clade</taxon>
        <taxon>Arundinoideae</taxon>
        <taxon>Arundineae</taxon>
        <taxon>Arundo</taxon>
    </lineage>
</organism>
<reference evidence="2" key="2">
    <citation type="journal article" date="2015" name="Data Brief">
        <title>Shoot transcriptome of the giant reed, Arundo donax.</title>
        <authorList>
            <person name="Barrero R.A."/>
            <person name="Guerrero F.D."/>
            <person name="Moolhuijzen P."/>
            <person name="Goolsby J.A."/>
            <person name="Tidwell J."/>
            <person name="Bellgard S.E."/>
            <person name="Bellgard M.I."/>
        </authorList>
    </citation>
    <scope>NUCLEOTIDE SEQUENCE</scope>
    <source>
        <tissue evidence="2">Shoot tissue taken approximately 20 cm above the soil surface</tissue>
    </source>
</reference>
<feature type="signal peptide" evidence="1">
    <location>
        <begin position="1"/>
        <end position="18"/>
    </location>
</feature>
<reference evidence="2" key="1">
    <citation type="submission" date="2014-09" db="EMBL/GenBank/DDBJ databases">
        <authorList>
            <person name="Magalhaes I.L.F."/>
            <person name="Oliveira U."/>
            <person name="Santos F.R."/>
            <person name="Vidigal T.H.D.A."/>
            <person name="Brescovit A.D."/>
            <person name="Santos A.J."/>
        </authorList>
    </citation>
    <scope>NUCLEOTIDE SEQUENCE</scope>
    <source>
        <tissue evidence="2">Shoot tissue taken approximately 20 cm above the soil surface</tissue>
    </source>
</reference>
<accession>A0A0A9ET11</accession>
<name>A0A0A9ET11_ARUDO</name>
<keyword evidence="1" id="KW-0732">Signal</keyword>
<evidence type="ECO:0000313" key="2">
    <source>
        <dbReference type="EMBL" id="JAE03242.1"/>
    </source>
</evidence>
<sequence>MMTILCLIVLARLNFSLMSQSCVTLSNISNGKISMFVLYTFLIHSLSVM</sequence>
<proteinExistence type="predicted"/>